<dbReference type="BioCyc" id="EBAC796937-HMP:GMGH-1975-MONOMER"/>
<dbReference type="RefSeq" id="WP_009526183.1">
    <property type="nucleotide sequence ID" value="NZ_JH414563.1"/>
</dbReference>
<evidence type="ECO:0000256" key="1">
    <source>
        <dbReference type="SAM" id="Phobius"/>
    </source>
</evidence>
<comment type="caution">
    <text evidence="2">The sequence shown here is derived from an EMBL/GenBank/DDBJ whole genome shotgun (WGS) entry which is preliminary data.</text>
</comment>
<keyword evidence="1" id="KW-0472">Membrane</keyword>
<proteinExistence type="predicted"/>
<evidence type="ECO:0000313" key="2">
    <source>
        <dbReference type="EMBL" id="EHL15126.1"/>
    </source>
</evidence>
<sequence>MRKATVLINVIIIMVMLNILVLSVFIMNKNVVNSRYMAITDKANDIYSNSKEQIVDFLIYDIFKEALYDLKKHYDKGNTEQIGDNLSTFTGIKIRNLSRDIDYELKKELQGLTTSEIELNNSIIEFRLSYKKEDNKEIYYNYVLKLPDFSKEEDVEKLKSGQIDAIYNEYKQSIIDEKIIN</sequence>
<dbReference type="Proteomes" id="UP000006437">
    <property type="component" value="Unassembled WGS sequence"/>
</dbReference>
<name>G9X0N1_9FIRM</name>
<keyword evidence="1" id="KW-1133">Transmembrane helix</keyword>
<feature type="transmembrane region" description="Helical" evidence="1">
    <location>
        <begin position="6"/>
        <end position="27"/>
    </location>
</feature>
<evidence type="ECO:0000313" key="3">
    <source>
        <dbReference type="Proteomes" id="UP000006437"/>
    </source>
</evidence>
<reference evidence="2 3" key="1">
    <citation type="submission" date="2011-08" db="EMBL/GenBank/DDBJ databases">
        <title>The Genome Sequence of Eubacteriaceae bacterium ACC19a.</title>
        <authorList>
            <consortium name="The Broad Institute Genome Sequencing Platform"/>
            <person name="Earl A."/>
            <person name="Ward D."/>
            <person name="Feldgarden M."/>
            <person name="Gevers D."/>
            <person name="Sizova M."/>
            <person name="Hazen A."/>
            <person name="Epstein S."/>
            <person name="Young S.K."/>
            <person name="Zeng Q."/>
            <person name="Gargeya S."/>
            <person name="Fitzgerald M."/>
            <person name="Haas B."/>
            <person name="Abouelleil A."/>
            <person name="Alvarado L."/>
            <person name="Arachchi H.M."/>
            <person name="Berlin A."/>
            <person name="Brown A."/>
            <person name="Chapman S.B."/>
            <person name="Chen Z."/>
            <person name="Dunbar C."/>
            <person name="Freedman E."/>
            <person name="Gearin G."/>
            <person name="Gellesch M."/>
            <person name="Goldberg J."/>
            <person name="Griggs A."/>
            <person name="Gujja S."/>
            <person name="Heiman D."/>
            <person name="Howarth C."/>
            <person name="Larson L."/>
            <person name="Lui A."/>
            <person name="MacDonald P.J.P."/>
            <person name="Montmayeur A."/>
            <person name="Murphy C."/>
            <person name="Neiman D."/>
            <person name="Pearson M."/>
            <person name="Priest M."/>
            <person name="Roberts A."/>
            <person name="Saif S."/>
            <person name="Shea T."/>
            <person name="Shenoy N."/>
            <person name="Sisk P."/>
            <person name="Stolte C."/>
            <person name="Sykes S."/>
            <person name="Wortman J."/>
            <person name="Nusbaum C."/>
            <person name="Birren B."/>
        </authorList>
    </citation>
    <scope>NUCLEOTIDE SEQUENCE [LARGE SCALE GENOMIC DNA]</scope>
    <source>
        <strain evidence="2 3">ACC19a</strain>
    </source>
</reference>
<organism evidence="2 3">
    <name type="scientific">Peptoanaerobacter stomatis</name>
    <dbReference type="NCBI Taxonomy" id="796937"/>
    <lineage>
        <taxon>Bacteria</taxon>
        <taxon>Bacillati</taxon>
        <taxon>Bacillota</taxon>
        <taxon>Clostridia</taxon>
        <taxon>Peptostreptococcales</taxon>
        <taxon>Filifactoraceae</taxon>
        <taxon>Peptoanaerobacter</taxon>
    </lineage>
</organism>
<protein>
    <submittedName>
        <fullName evidence="2">Uncharacterized protein</fullName>
    </submittedName>
</protein>
<accession>G9X0N1</accession>
<dbReference type="EMBL" id="AFZE01000015">
    <property type="protein sequence ID" value="EHL15126.1"/>
    <property type="molecule type" value="Genomic_DNA"/>
</dbReference>
<gene>
    <name evidence="2" type="ORF">HMPREF9629_01967</name>
</gene>
<dbReference type="HOGENOM" id="CLU_1487714_0_0_9"/>
<keyword evidence="1" id="KW-0812">Transmembrane</keyword>
<dbReference type="AlphaFoldDB" id="G9X0N1"/>